<dbReference type="AlphaFoldDB" id="A0A4Q9DQS6"/>
<keyword evidence="1 2" id="KW-0436">Ligase</keyword>
<feature type="domain" description="Bacillithiol biosynthesis BshC N-terminal Rossmann-like" evidence="3">
    <location>
        <begin position="1"/>
        <end position="382"/>
    </location>
</feature>
<reference evidence="5 6" key="1">
    <citation type="submission" date="2019-02" db="EMBL/GenBank/DDBJ databases">
        <title>Paenibacillus sp. nov., isolated from surface-sterilized tissue of Thalictrum simplex L.</title>
        <authorList>
            <person name="Tuo L."/>
        </authorList>
    </citation>
    <scope>NUCLEOTIDE SEQUENCE [LARGE SCALE GENOMIC DNA]</scope>
    <source>
        <strain evidence="5 6">N2SHLJ1</strain>
    </source>
</reference>
<dbReference type="HAMAP" id="MF_01867">
    <property type="entry name" value="BshC"/>
    <property type="match status" value="1"/>
</dbReference>
<comment type="caution">
    <text evidence="5">The sequence shown here is derived from an EMBL/GenBank/DDBJ whole genome shotgun (WGS) entry which is preliminary data.</text>
</comment>
<dbReference type="Proteomes" id="UP000293142">
    <property type="component" value="Unassembled WGS sequence"/>
</dbReference>
<comment type="function">
    <text evidence="2">Involved in bacillithiol (BSH) biosynthesis. May catalyze the last step of the pathway, the addition of cysteine to glucosamine malate (GlcN-Mal) to generate BSH.</text>
</comment>
<dbReference type="PIRSF" id="PIRSF012535">
    <property type="entry name" value="UCP012535"/>
    <property type="match status" value="1"/>
</dbReference>
<evidence type="ECO:0000313" key="6">
    <source>
        <dbReference type="Proteomes" id="UP000293142"/>
    </source>
</evidence>
<organism evidence="5 6">
    <name type="scientific">Paenibacillus thalictri</name>
    <dbReference type="NCBI Taxonomy" id="2527873"/>
    <lineage>
        <taxon>Bacteria</taxon>
        <taxon>Bacillati</taxon>
        <taxon>Bacillota</taxon>
        <taxon>Bacilli</taxon>
        <taxon>Bacillales</taxon>
        <taxon>Paenibacillaceae</taxon>
        <taxon>Paenibacillus</taxon>
    </lineage>
</organism>
<evidence type="ECO:0000259" key="3">
    <source>
        <dbReference type="Pfam" id="PF10079"/>
    </source>
</evidence>
<feature type="domain" description="Bacillithiol biosynthesis BshC C-terminal coiled-coil" evidence="4">
    <location>
        <begin position="385"/>
        <end position="542"/>
    </location>
</feature>
<dbReference type="InterPro" id="IPR055398">
    <property type="entry name" value="Rossmann-like_BshC"/>
</dbReference>
<dbReference type="OrthoDB" id="9765151at2"/>
<evidence type="ECO:0000256" key="2">
    <source>
        <dbReference type="HAMAP-Rule" id="MF_01867"/>
    </source>
</evidence>
<keyword evidence="6" id="KW-1185">Reference proteome</keyword>
<accession>A0A4Q9DQS6</accession>
<dbReference type="RefSeq" id="WP_131014125.1">
    <property type="nucleotide sequence ID" value="NZ_SIRE01000010.1"/>
</dbReference>
<dbReference type="EMBL" id="SIRE01000010">
    <property type="protein sequence ID" value="TBL78142.1"/>
    <property type="molecule type" value="Genomic_DNA"/>
</dbReference>
<evidence type="ECO:0000256" key="1">
    <source>
        <dbReference type="ARBA" id="ARBA00022598"/>
    </source>
</evidence>
<dbReference type="EC" id="6.-.-.-" evidence="2"/>
<dbReference type="Pfam" id="PF24850">
    <property type="entry name" value="CC_BshC"/>
    <property type="match status" value="1"/>
</dbReference>
<gene>
    <name evidence="2 5" type="primary">bshC</name>
    <name evidence="5" type="ORF">EYB31_14755</name>
</gene>
<protein>
    <recommendedName>
        <fullName evidence="2">Putative cysteine ligase BshC</fullName>
        <ecNumber evidence="2">6.-.-.-</ecNumber>
    </recommendedName>
</protein>
<dbReference type="InterPro" id="IPR011199">
    <property type="entry name" value="Bacillithiol_biosynth_BshC"/>
</dbReference>
<dbReference type="NCBIfam" id="TIGR03998">
    <property type="entry name" value="thiol_BshC"/>
    <property type="match status" value="1"/>
</dbReference>
<proteinExistence type="inferred from homology"/>
<dbReference type="InterPro" id="IPR055399">
    <property type="entry name" value="CC_BshC"/>
</dbReference>
<evidence type="ECO:0000259" key="4">
    <source>
        <dbReference type="Pfam" id="PF24850"/>
    </source>
</evidence>
<comment type="similarity">
    <text evidence="2">Belongs to the BshC family.</text>
</comment>
<name>A0A4Q9DQS6_9BACL</name>
<evidence type="ECO:0000313" key="5">
    <source>
        <dbReference type="EMBL" id="TBL78142.1"/>
    </source>
</evidence>
<dbReference type="Pfam" id="PF10079">
    <property type="entry name" value="Rossmann-like_BshC"/>
    <property type="match status" value="1"/>
</dbReference>
<sequence length="543" mass="62322">MNIHRLEWTSTQPLAEAYLRDFGKVAPLFDYNVWQQEEWVRRAEWVDDERRFSVDREGLCRVLTRFNRSIGADEAALASIDKLSRPDTLAIVGGQQAGLFTGQLLVIYKAITLLQTAKQAEAQLGRTVVPVFWIAGEDHDFDEVNHIFQLTSDLRVEKIKLERTGDKRGSVSRLQIAAEQWESVLDQLDAGLMQTEFKASLMEQLREFAASSATLVDFFGKMMAWLFRETGLVFINSDDPDLRALESSMFERLIEEHRPLQAAVENRARKVQELGFTPQVEIQQGNANLFVCSEGERVLLYAQDDGFSTRRHDRFLTKEQLLDYARQAPGKLSNNVITRPLMQEYLFPVLGTVLGPGEIAYWAQLGEAFHQLGMRMPLIVPRVEVTLMEGTVTKHMGKYGLTVEDVIHRFEEKRESWLQAQDTLHLDEQFEQVRRQFKASYEPLVGLIAGINPGLKKLGETNLGKIVEQIDFLEQKASDAYRAQFDAALRQLTRIQLSVLPQGRPQERIYNVVSYLNRYGERWLRELMESPLEPDGFHRISEL</sequence>
<dbReference type="GO" id="GO:0016874">
    <property type="term" value="F:ligase activity"/>
    <property type="evidence" value="ECO:0007669"/>
    <property type="project" value="UniProtKB-UniRule"/>
</dbReference>